<dbReference type="InterPro" id="IPR015919">
    <property type="entry name" value="Cadherin-like_sf"/>
</dbReference>
<reference evidence="5 6" key="1">
    <citation type="submission" date="2016-10" db="EMBL/GenBank/DDBJ databases">
        <authorList>
            <person name="de Groot N.N."/>
        </authorList>
    </citation>
    <scope>NUCLEOTIDE SEQUENCE [LARGE SCALE GENOMIC DNA]</scope>
    <source>
        <strain evidence="5 6">DSM 19981</strain>
    </source>
</reference>
<dbReference type="PRINTS" id="PR00313">
    <property type="entry name" value="CABNDNGRPT"/>
</dbReference>
<dbReference type="CDD" id="cd11304">
    <property type="entry name" value="Cadherin_repeat"/>
    <property type="match status" value="4"/>
</dbReference>
<comment type="subcellular location">
    <subcellularLocation>
        <location evidence="1">Secreted</location>
    </subcellularLocation>
</comment>
<dbReference type="InterPro" id="IPR011042">
    <property type="entry name" value="6-blade_b-propeller_TolB-like"/>
</dbReference>
<proteinExistence type="predicted"/>
<dbReference type="SUPFAM" id="SSF51120">
    <property type="entry name" value="beta-Roll"/>
    <property type="match status" value="4"/>
</dbReference>
<organism evidence="5 6">
    <name type="scientific">Falsiroseomonas stagni DSM 19981</name>
    <dbReference type="NCBI Taxonomy" id="1123062"/>
    <lineage>
        <taxon>Bacteria</taxon>
        <taxon>Pseudomonadati</taxon>
        <taxon>Pseudomonadota</taxon>
        <taxon>Alphaproteobacteria</taxon>
        <taxon>Acetobacterales</taxon>
        <taxon>Roseomonadaceae</taxon>
        <taxon>Falsiroseomonas</taxon>
    </lineage>
</organism>
<evidence type="ECO:0000256" key="3">
    <source>
        <dbReference type="SAM" id="MobiDB-lite"/>
    </source>
</evidence>
<dbReference type="RefSeq" id="WP_139226103.1">
    <property type="nucleotide sequence ID" value="NZ_FOSQ01000007.1"/>
</dbReference>
<feature type="domain" description="Cadherin" evidence="4">
    <location>
        <begin position="1067"/>
        <end position="1172"/>
    </location>
</feature>
<evidence type="ECO:0000256" key="1">
    <source>
        <dbReference type="ARBA" id="ARBA00004613"/>
    </source>
</evidence>
<dbReference type="PANTHER" id="PTHR38340:SF1">
    <property type="entry name" value="S-LAYER PROTEIN"/>
    <property type="match status" value="1"/>
</dbReference>
<protein>
    <submittedName>
        <fullName evidence="5">Ca2+-binding protein, RTX toxin-related</fullName>
    </submittedName>
</protein>
<dbReference type="SUPFAM" id="SSF50993">
    <property type="entry name" value="Peptidase/esterase 'gauge' domain"/>
    <property type="match status" value="1"/>
</dbReference>
<dbReference type="SMART" id="SM00112">
    <property type="entry name" value="CA"/>
    <property type="match status" value="5"/>
</dbReference>
<keyword evidence="2" id="KW-0964">Secreted</keyword>
<dbReference type="InterPro" id="IPR011659">
    <property type="entry name" value="WD40"/>
</dbReference>
<sequence length="1644" mass="165760">MTSILSPTIGGFARVTETAAGVKANNRTDVFAISPDGTKIAFVTEASNLVPGDTNGKRDIFVKDLYTGELTIVSRGVSGAEANGAAYIGFLFSPDGTKLAFYSDATNLGPTDTNNRTDLYIKDLITGAVTLESVIPGGAEPNAYFSHLAYSPDGKSIAFVSNATTLVPGVTGGFDNVYVKNLATGAYTLVSSNAAGANANNYVELPVFSPDGTKIAFASPASNLVPNDTNGTPSSNLPYTYDIFIKDLLTGAITRVSTASDGSELETAAARGVSFSPDGAKIFFRLTVDTGSTTRTTLMEKDLVTGELTDVFAAAGATIPDGDFTTSSAFVFSDLGALSADGRKLVFLSSARNLDPDHTDGATNVYVLDRDTGSITWIAKEQSAAALSADGSKLVLASNKSNGYADDSDVGFDYDVFVVTLEPSSVALPDRATAIEDGAAVTIDVLANDETATAGSSKTLVSLNTANLIGSASIVDGKVVYDPGLNFQSLKQGQTTATYFQYVMEDGEGVQRTGTVTVTIQGTNDLPAVNTRISVPENTTGAVYTVIGDDPDGDPLTLRLGGTDAALFNLNTTTGDLSFKTAPDFEAPADAGADNVYNVSITVSDGYQPLVQQVAIRVTNLVYENKAPVFTSGDTGSIVENATGVVYTAAATDDGDELGPRPVALVYTLGGTDAGHFSINAATGAVSISSAKDFEQPDDSNGDHIYDITVTSSDGSRSATQAVAITVTDVYENVAPVVTSAATANFAENGTGAAYTLVIVDTGGAAGPAGGDNSYLAVTMGGADADLFSYDSGTGQVHFLAAPDFEVPVDSLADTLANVYRLTFTVSDGAFTATRNVAITVTDVYENLAPVVTSTGPATFAENGTGTAFSVSATDTGGPSAAGPVTLVYSLGGADAALFDFDTATGVATFIDAPDFENPQDDGGDNIYDVTITASDGALSSNVNLSLTITDANAPAIIGSAGSATFQENTTGTVYAITYTDDENVAGGTHALAIGGADAANFDLDADTGVITFKASPNFEAPRSPVYTIQVFVQDIIDVAGVPTVVGTLGSKQVQITVTNVNEGLSITSAAAVAFTENVTSPAYTVVGVDIDAGTVLNYSISGTDAAIFTIDSITGAVSFVNAPDFETPLDAGGDNVYDFMVSATDGEFTATKAVAITVGNVIEGGAGSDTITGSGGADTIDGGAGQDAINGSGGNDIMLGSGGNDNLNGGAGADSLVGGEGNDQLSGGTDGDTLAGGVGNDTMDGGTGADSIAGGVGDDVYYVDNAGDRILELNGEGTDQVFSTATFTLSSFLETLVLRGAGNTDGTGNDGNNTLTGNAGSNRLYGQGGHDRLDGGAGADAMLGGAGNDIYFVDNSGDTVVELDGEGADQVYASVSYTLSAFTEALFLRGTDTIAGTGNAQDNTLSGNVAGNTLSGGAGNDRLDGGAGADSLVGGVGNDVYFVDTAADAILELNGEGSDQVASSVSYTLSDFIEVLSLTGTASIDGTGSAQSNSLVGNGGANALDGADGNDTLNGGAGNDTLTGGAGNDSLLGGTGSDVFLFRSIGEAPDRIADYNVAEDSIQVSASGFAGPLTIGIDLVANNLYVANAAGVATVAGTGQFVFDTDDRILWWDANGTGAGGATQIAVLFGVSGFVSTEIQVIA</sequence>
<dbReference type="InterPro" id="IPR002126">
    <property type="entry name" value="Cadherin-like_dom"/>
</dbReference>
<keyword evidence="6" id="KW-1185">Reference proteome</keyword>
<dbReference type="SUPFAM" id="SSF49313">
    <property type="entry name" value="Cadherin-like"/>
    <property type="match status" value="4"/>
</dbReference>
<dbReference type="Pfam" id="PF07676">
    <property type="entry name" value="PD40"/>
    <property type="match status" value="4"/>
</dbReference>
<dbReference type="Pfam" id="PF00353">
    <property type="entry name" value="HemolysinCabind"/>
    <property type="match status" value="6"/>
</dbReference>
<dbReference type="PROSITE" id="PS50268">
    <property type="entry name" value="CADHERIN_2"/>
    <property type="match status" value="6"/>
</dbReference>
<dbReference type="EMBL" id="FOSQ01000007">
    <property type="protein sequence ID" value="SFK79259.1"/>
    <property type="molecule type" value="Genomic_DNA"/>
</dbReference>
<dbReference type="Proteomes" id="UP000199473">
    <property type="component" value="Unassembled WGS sequence"/>
</dbReference>
<feature type="region of interest" description="Disordered" evidence="3">
    <location>
        <begin position="1211"/>
        <end position="1243"/>
    </location>
</feature>
<gene>
    <name evidence="5" type="ORF">SAMN02745775_107168</name>
</gene>
<dbReference type="Gene3D" id="2.60.40.60">
    <property type="entry name" value="Cadherins"/>
    <property type="match status" value="6"/>
</dbReference>
<dbReference type="Gene3D" id="2.120.10.30">
    <property type="entry name" value="TolB, C-terminal domain"/>
    <property type="match status" value="2"/>
</dbReference>
<feature type="compositionally biased region" description="Low complexity" evidence="3">
    <location>
        <begin position="1311"/>
        <end position="1321"/>
    </location>
</feature>
<feature type="domain" description="Cadherin" evidence="4">
    <location>
        <begin position="974"/>
        <end position="1084"/>
    </location>
</feature>
<evidence type="ECO:0000313" key="6">
    <source>
        <dbReference type="Proteomes" id="UP000199473"/>
    </source>
</evidence>
<evidence type="ECO:0000313" key="5">
    <source>
        <dbReference type="EMBL" id="SFK79259.1"/>
    </source>
</evidence>
<feature type="domain" description="Cadherin" evidence="4">
    <location>
        <begin position="738"/>
        <end position="852"/>
    </location>
</feature>
<feature type="compositionally biased region" description="Gly residues" evidence="3">
    <location>
        <begin position="1229"/>
        <end position="1240"/>
    </location>
</feature>
<feature type="domain" description="Cadherin" evidence="4">
    <location>
        <begin position="527"/>
        <end position="630"/>
    </location>
</feature>
<dbReference type="GO" id="GO:0005576">
    <property type="term" value="C:extracellular region"/>
    <property type="evidence" value="ECO:0007669"/>
    <property type="project" value="UniProtKB-SubCell"/>
</dbReference>
<dbReference type="PANTHER" id="PTHR38340">
    <property type="entry name" value="S-LAYER PROTEIN"/>
    <property type="match status" value="1"/>
</dbReference>
<accession>A0A1I4CG48</accession>
<dbReference type="PROSITE" id="PS00330">
    <property type="entry name" value="HEMOLYSIN_CALCIUM"/>
    <property type="match status" value="4"/>
</dbReference>
<dbReference type="OrthoDB" id="7228078at2"/>
<dbReference type="InterPro" id="IPR018511">
    <property type="entry name" value="Hemolysin-typ_Ca-bd_CS"/>
</dbReference>
<dbReference type="InterPro" id="IPR050557">
    <property type="entry name" value="RTX_toxin/Mannuronan_C5-epim"/>
</dbReference>
<evidence type="ECO:0000256" key="2">
    <source>
        <dbReference type="ARBA" id="ARBA00022525"/>
    </source>
</evidence>
<dbReference type="SUPFAM" id="SSF82171">
    <property type="entry name" value="DPP6 N-terminal domain-like"/>
    <property type="match status" value="1"/>
</dbReference>
<feature type="domain" description="Cadherin" evidence="4">
    <location>
        <begin position="654"/>
        <end position="738"/>
    </location>
</feature>
<dbReference type="STRING" id="1123062.SAMN02745775_107168"/>
<feature type="region of interest" description="Disordered" evidence="3">
    <location>
        <begin position="1303"/>
        <end position="1332"/>
    </location>
</feature>
<dbReference type="Gene3D" id="2.150.10.10">
    <property type="entry name" value="Serralysin-like metalloprotease, C-terminal"/>
    <property type="match status" value="4"/>
</dbReference>
<dbReference type="InterPro" id="IPR011049">
    <property type="entry name" value="Serralysin-like_metalloprot_C"/>
</dbReference>
<dbReference type="InterPro" id="IPR001343">
    <property type="entry name" value="Hemolysn_Ca-bd"/>
</dbReference>
<dbReference type="GO" id="GO:0016020">
    <property type="term" value="C:membrane"/>
    <property type="evidence" value="ECO:0007669"/>
    <property type="project" value="InterPro"/>
</dbReference>
<evidence type="ECO:0000259" key="4">
    <source>
        <dbReference type="PROSITE" id="PS50268"/>
    </source>
</evidence>
<dbReference type="GO" id="GO:0005509">
    <property type="term" value="F:calcium ion binding"/>
    <property type="evidence" value="ECO:0007669"/>
    <property type="project" value="InterPro"/>
</dbReference>
<feature type="domain" description="Cadherin" evidence="4">
    <location>
        <begin position="864"/>
        <end position="957"/>
    </location>
</feature>
<dbReference type="GO" id="GO:0007156">
    <property type="term" value="P:homophilic cell adhesion via plasma membrane adhesion molecules"/>
    <property type="evidence" value="ECO:0007669"/>
    <property type="project" value="InterPro"/>
</dbReference>
<name>A0A1I4CG48_9PROT</name>